<feature type="domain" description="Peptidase M28" evidence="6">
    <location>
        <begin position="397"/>
        <end position="526"/>
    </location>
</feature>
<name>A0A9W8HBM6_9FUNG</name>
<dbReference type="GO" id="GO:0046872">
    <property type="term" value="F:metal ion binding"/>
    <property type="evidence" value="ECO:0007669"/>
    <property type="project" value="UniProtKB-KW"/>
</dbReference>
<dbReference type="SUPFAM" id="SSF52025">
    <property type="entry name" value="PA domain"/>
    <property type="match status" value="1"/>
</dbReference>
<keyword evidence="2" id="KW-0479">Metal-binding</keyword>
<evidence type="ECO:0000256" key="1">
    <source>
        <dbReference type="ARBA" id="ARBA00005634"/>
    </source>
</evidence>
<evidence type="ECO:0000259" key="5">
    <source>
        <dbReference type="Pfam" id="PF02225"/>
    </source>
</evidence>
<dbReference type="Gene3D" id="3.40.630.10">
    <property type="entry name" value="Zn peptidases"/>
    <property type="match status" value="1"/>
</dbReference>
<keyword evidence="2" id="KW-0862">Zinc</keyword>
<evidence type="ECO:0000256" key="4">
    <source>
        <dbReference type="SAM" id="Phobius"/>
    </source>
</evidence>
<dbReference type="FunFam" id="3.40.630.10:FF:000101">
    <property type="entry name" value="N-acetylated alpha-linked acidic dipeptidase like 1"/>
    <property type="match status" value="1"/>
</dbReference>
<dbReference type="GO" id="GO:0004180">
    <property type="term" value="F:carboxypeptidase activity"/>
    <property type="evidence" value="ECO:0007669"/>
    <property type="project" value="UniProtKB-KW"/>
</dbReference>
<dbReference type="Pfam" id="PF02225">
    <property type="entry name" value="PA"/>
    <property type="match status" value="1"/>
</dbReference>
<evidence type="ECO:0000313" key="8">
    <source>
        <dbReference type="Proteomes" id="UP001140217"/>
    </source>
</evidence>
<accession>A0A9W8HBM6</accession>
<dbReference type="InterPro" id="IPR039373">
    <property type="entry name" value="Peptidase_M28B"/>
</dbReference>
<evidence type="ECO:0000256" key="2">
    <source>
        <dbReference type="RuleBase" id="RU361240"/>
    </source>
</evidence>
<feature type="compositionally biased region" description="Basic and acidic residues" evidence="3">
    <location>
        <begin position="22"/>
        <end position="37"/>
    </location>
</feature>
<keyword evidence="2 7" id="KW-0378">Hydrolase</keyword>
<feature type="non-terminal residue" evidence="7">
    <location>
        <position position="540"/>
    </location>
</feature>
<dbReference type="InterPro" id="IPR046450">
    <property type="entry name" value="PA_dom_sf"/>
</dbReference>
<gene>
    <name evidence="7" type="primary">VPS70</name>
    <name evidence="7" type="ORF">H4R18_003581</name>
</gene>
<feature type="transmembrane region" description="Helical" evidence="4">
    <location>
        <begin position="64"/>
        <end position="85"/>
    </location>
</feature>
<dbReference type="Gene3D" id="3.50.30.30">
    <property type="match status" value="1"/>
</dbReference>
<dbReference type="GO" id="GO:0006508">
    <property type="term" value="P:proteolysis"/>
    <property type="evidence" value="ECO:0007669"/>
    <property type="project" value="UniProtKB-KW"/>
</dbReference>
<proteinExistence type="inferred from homology"/>
<dbReference type="PANTHER" id="PTHR10404">
    <property type="entry name" value="N-ACETYLATED-ALPHA-LINKED ACIDIC DIPEPTIDASE"/>
    <property type="match status" value="1"/>
</dbReference>
<keyword evidence="4" id="KW-1133">Transmembrane helix</keyword>
<evidence type="ECO:0000313" key="7">
    <source>
        <dbReference type="EMBL" id="KAJ2780229.1"/>
    </source>
</evidence>
<dbReference type="EMBL" id="JANBUL010000146">
    <property type="protein sequence ID" value="KAJ2780229.1"/>
    <property type="molecule type" value="Genomic_DNA"/>
</dbReference>
<keyword evidence="7" id="KW-0121">Carboxypeptidase</keyword>
<feature type="domain" description="PA" evidence="5">
    <location>
        <begin position="209"/>
        <end position="296"/>
    </location>
</feature>
<keyword evidence="8" id="KW-1185">Reference proteome</keyword>
<dbReference type="EC" id="3.4.-.-" evidence="2"/>
<comment type="similarity">
    <text evidence="1">Belongs to the peptidase M28 family. M28B subfamily.</text>
</comment>
<sequence length="540" mass="57282">MGGRSEDSRSLLHGGGGGGRWEQAKAKAKANDNDRGKGWRAQAGQGLRARHPAGHARPPARRRAVAAAAALCVAVLGLAGLGWWWSRAIWPAPDGALDPARVLVDVLSAARLRENLEYYASGAHVGGANRSQAEHTRSHFERQGIAAEIVEYFPWMNRPVAQRVALFNASTGAVAFEARLREDRVPGDPATDDANNIPPFHGYSADGNVTGRLVYANYGSASDFAALARAGVGVRDAVVLVRYGRVPCGYKVHAAELGGARGVLVYSDPIDDGYGRGRVYPDGPWRPASSVRRDSALRQHVYPGDPLTPGRPATEHSARIDPSAAASLSRIPSLPLSYGDALPLLAALQGFGVEAAAIGRGWVGGLTSRGVQYWTGPSALAVNLLNRVAYRTTAIQNVIGRIKGREDPEQVVVIGNHRDAWCAGASDPSSGSAVLLELARALGELCRLGWRPRRTIILASWDAGEYGRVGSTEWVEEHIDWLRADAVAYVNVAAAVEGAAFGATASPALRGLLFAAAKQVAYPHTNHSIYDAWALGAAPP</sequence>
<feature type="compositionally biased region" description="Basic residues" evidence="3">
    <location>
        <begin position="48"/>
        <end position="57"/>
    </location>
</feature>
<evidence type="ECO:0000259" key="6">
    <source>
        <dbReference type="Pfam" id="PF04389"/>
    </source>
</evidence>
<dbReference type="AlphaFoldDB" id="A0A9W8HBM6"/>
<protein>
    <recommendedName>
        <fullName evidence="2">Peptide hydrolase</fullName>
        <ecNumber evidence="2">3.4.-.-</ecNumber>
    </recommendedName>
</protein>
<feature type="compositionally biased region" description="Basic and acidic residues" evidence="3">
    <location>
        <begin position="1"/>
        <end position="10"/>
    </location>
</feature>
<dbReference type="InterPro" id="IPR007484">
    <property type="entry name" value="Peptidase_M28"/>
</dbReference>
<keyword evidence="2" id="KW-0645">Protease</keyword>
<dbReference type="OrthoDB" id="5841748at2759"/>
<dbReference type="Proteomes" id="UP001140217">
    <property type="component" value="Unassembled WGS sequence"/>
</dbReference>
<keyword evidence="4" id="KW-0812">Transmembrane</keyword>
<dbReference type="SUPFAM" id="SSF53187">
    <property type="entry name" value="Zn-dependent exopeptidases"/>
    <property type="match status" value="1"/>
</dbReference>
<dbReference type="InterPro" id="IPR003137">
    <property type="entry name" value="PA_domain"/>
</dbReference>
<keyword evidence="4" id="KW-0472">Membrane</keyword>
<evidence type="ECO:0000256" key="3">
    <source>
        <dbReference type="SAM" id="MobiDB-lite"/>
    </source>
</evidence>
<feature type="region of interest" description="Disordered" evidence="3">
    <location>
        <begin position="1"/>
        <end position="57"/>
    </location>
</feature>
<dbReference type="PANTHER" id="PTHR10404:SF46">
    <property type="entry name" value="VACUOLAR PROTEIN SORTING-ASSOCIATED PROTEIN 70"/>
    <property type="match status" value="1"/>
</dbReference>
<organism evidence="7 8">
    <name type="scientific">Coemansia javaensis</name>
    <dbReference type="NCBI Taxonomy" id="2761396"/>
    <lineage>
        <taxon>Eukaryota</taxon>
        <taxon>Fungi</taxon>
        <taxon>Fungi incertae sedis</taxon>
        <taxon>Zoopagomycota</taxon>
        <taxon>Kickxellomycotina</taxon>
        <taxon>Kickxellomycetes</taxon>
        <taxon>Kickxellales</taxon>
        <taxon>Kickxellaceae</taxon>
        <taxon>Coemansia</taxon>
    </lineage>
</organism>
<reference evidence="7" key="1">
    <citation type="submission" date="2022-07" db="EMBL/GenBank/DDBJ databases">
        <title>Phylogenomic reconstructions and comparative analyses of Kickxellomycotina fungi.</title>
        <authorList>
            <person name="Reynolds N.K."/>
            <person name="Stajich J.E."/>
            <person name="Barry K."/>
            <person name="Grigoriev I.V."/>
            <person name="Crous P."/>
            <person name="Smith M.E."/>
        </authorList>
    </citation>
    <scope>NUCLEOTIDE SEQUENCE</scope>
    <source>
        <strain evidence="7">NBRC 105414</strain>
    </source>
</reference>
<dbReference type="CDD" id="cd02121">
    <property type="entry name" value="PA_GCPII_like"/>
    <property type="match status" value="1"/>
</dbReference>
<comment type="caution">
    <text evidence="7">The sequence shown here is derived from an EMBL/GenBank/DDBJ whole genome shotgun (WGS) entry which is preliminary data.</text>
</comment>
<dbReference type="Pfam" id="PF04389">
    <property type="entry name" value="Peptidase_M28"/>
    <property type="match status" value="1"/>
</dbReference>